<dbReference type="HOGENOM" id="CLU_3358457_0_0_6"/>
<sequence>MPAIRFLPENIAEIIPGLMKQLSKNHTDDMHEYQQH</sequence>
<accession>B8CRJ6</accession>
<dbReference type="KEGG" id="swp:swp_3301"/>
<protein>
    <submittedName>
        <fullName evidence="1">Uncharacterized protein</fullName>
    </submittedName>
</protein>
<dbReference type="AlphaFoldDB" id="B8CRJ6"/>
<evidence type="ECO:0000313" key="2">
    <source>
        <dbReference type="Proteomes" id="UP000000753"/>
    </source>
</evidence>
<name>B8CRJ6_SHEPW</name>
<dbReference type="EMBL" id="CP000472">
    <property type="protein sequence ID" value="ACJ30003.1"/>
    <property type="molecule type" value="Genomic_DNA"/>
</dbReference>
<reference evidence="1 2" key="1">
    <citation type="journal article" date="2008" name="PLoS ONE">
        <title>Environmental adaptation: genomic analysis of the piezotolerant and psychrotolerant deep-sea iron reducing bacterium Shewanella piezotolerans WP3.</title>
        <authorList>
            <person name="Wang F."/>
            <person name="Wang J."/>
            <person name="Jian H."/>
            <person name="Zhang B."/>
            <person name="Li S."/>
            <person name="Wang F."/>
            <person name="Zeng X."/>
            <person name="Gao L."/>
            <person name="Bartlett D.H."/>
            <person name="Yu J."/>
            <person name="Hu S."/>
            <person name="Xiao X."/>
        </authorList>
    </citation>
    <scope>NUCLEOTIDE SEQUENCE [LARGE SCALE GENOMIC DNA]</scope>
    <source>
        <strain evidence="2">WP3 / JCM 13877</strain>
    </source>
</reference>
<proteinExistence type="predicted"/>
<dbReference type="Proteomes" id="UP000000753">
    <property type="component" value="Chromosome"/>
</dbReference>
<keyword evidence="2" id="KW-1185">Reference proteome</keyword>
<organism evidence="1 2">
    <name type="scientific">Shewanella piezotolerans (strain WP3 / JCM 13877)</name>
    <dbReference type="NCBI Taxonomy" id="225849"/>
    <lineage>
        <taxon>Bacteria</taxon>
        <taxon>Pseudomonadati</taxon>
        <taxon>Pseudomonadota</taxon>
        <taxon>Gammaproteobacteria</taxon>
        <taxon>Alteromonadales</taxon>
        <taxon>Shewanellaceae</taxon>
        <taxon>Shewanella</taxon>
    </lineage>
</organism>
<evidence type="ECO:0000313" key="1">
    <source>
        <dbReference type="EMBL" id="ACJ30003.1"/>
    </source>
</evidence>
<gene>
    <name evidence="1" type="ordered locus">swp_3301</name>
</gene>